<dbReference type="Proteomes" id="UP000789920">
    <property type="component" value="Unassembled WGS sequence"/>
</dbReference>
<evidence type="ECO:0000313" key="2">
    <source>
        <dbReference type="Proteomes" id="UP000789920"/>
    </source>
</evidence>
<feature type="non-terminal residue" evidence="1">
    <location>
        <position position="1"/>
    </location>
</feature>
<gene>
    <name evidence="1" type="ORF">RPERSI_LOCUS24290</name>
</gene>
<evidence type="ECO:0000313" key="1">
    <source>
        <dbReference type="EMBL" id="CAG8815724.1"/>
    </source>
</evidence>
<name>A0ACA9RYJ3_9GLOM</name>
<sequence>IYTSTYLLPARKCPNEDSLRKCLYQYIKGPISFRDDFFAYNFDLDKEYNKRVIHFPVAFVHPIDVLDVQNAIKCGTKLNNPIAARSGAHSYEGYGIGDKDFGTGNTLKSLYYEVNKYGFASPGGICPYLGGMGFLYRKFGFSSDNILDAQIVLANGTIVNNAKEYPELLWVIQGAGNAGY</sequence>
<organism evidence="1 2">
    <name type="scientific">Racocetra persica</name>
    <dbReference type="NCBI Taxonomy" id="160502"/>
    <lineage>
        <taxon>Eukaryota</taxon>
        <taxon>Fungi</taxon>
        <taxon>Fungi incertae sedis</taxon>
        <taxon>Mucoromycota</taxon>
        <taxon>Glomeromycotina</taxon>
        <taxon>Glomeromycetes</taxon>
        <taxon>Diversisporales</taxon>
        <taxon>Gigasporaceae</taxon>
        <taxon>Racocetra</taxon>
    </lineage>
</organism>
<protein>
    <submittedName>
        <fullName evidence="1">13249_t:CDS:1</fullName>
    </submittedName>
</protein>
<comment type="caution">
    <text evidence="1">The sequence shown here is derived from an EMBL/GenBank/DDBJ whole genome shotgun (WGS) entry which is preliminary data.</text>
</comment>
<dbReference type="EMBL" id="CAJVQC010077637">
    <property type="protein sequence ID" value="CAG8815724.1"/>
    <property type="molecule type" value="Genomic_DNA"/>
</dbReference>
<feature type="non-terminal residue" evidence="1">
    <location>
        <position position="180"/>
    </location>
</feature>
<accession>A0ACA9RYJ3</accession>
<reference evidence="1" key="1">
    <citation type="submission" date="2021-06" db="EMBL/GenBank/DDBJ databases">
        <authorList>
            <person name="Kallberg Y."/>
            <person name="Tangrot J."/>
            <person name="Rosling A."/>
        </authorList>
    </citation>
    <scope>NUCLEOTIDE SEQUENCE</scope>
    <source>
        <strain evidence="1">MA461A</strain>
    </source>
</reference>
<keyword evidence="2" id="KW-1185">Reference proteome</keyword>
<proteinExistence type="predicted"/>